<feature type="compositionally biased region" description="Basic residues" evidence="1">
    <location>
        <begin position="146"/>
        <end position="158"/>
    </location>
</feature>
<feature type="compositionally biased region" description="Low complexity" evidence="1">
    <location>
        <begin position="12"/>
        <end position="29"/>
    </location>
</feature>
<dbReference type="HOGENOM" id="CLU_1670398_0_0_1"/>
<protein>
    <submittedName>
        <fullName evidence="2">Uncharacterized protein</fullName>
    </submittedName>
</protein>
<reference evidence="2 3" key="1">
    <citation type="journal article" date="2010" name="Nat. Biotechnol.">
        <title>Genome sequence of the model mushroom Schizophyllum commune.</title>
        <authorList>
            <person name="Ohm R.A."/>
            <person name="de Jong J.F."/>
            <person name="Lugones L.G."/>
            <person name="Aerts A."/>
            <person name="Kothe E."/>
            <person name="Stajich J.E."/>
            <person name="de Vries R.P."/>
            <person name="Record E."/>
            <person name="Levasseur A."/>
            <person name="Baker S.E."/>
            <person name="Bartholomew K.A."/>
            <person name="Coutinho P.M."/>
            <person name="Erdmann S."/>
            <person name="Fowler T.J."/>
            <person name="Gathman A.C."/>
            <person name="Lombard V."/>
            <person name="Henrissat B."/>
            <person name="Knabe N."/>
            <person name="Kuees U."/>
            <person name="Lilly W.W."/>
            <person name="Lindquist E."/>
            <person name="Lucas S."/>
            <person name="Magnuson J.K."/>
            <person name="Piumi F."/>
            <person name="Raudaskoski M."/>
            <person name="Salamov A."/>
            <person name="Schmutz J."/>
            <person name="Schwarze F.W.M.R."/>
            <person name="vanKuyk P.A."/>
            <person name="Horton J.S."/>
            <person name="Grigoriev I.V."/>
            <person name="Woesten H.A.B."/>
        </authorList>
    </citation>
    <scope>NUCLEOTIDE SEQUENCE [LARGE SCALE GENOMIC DNA]</scope>
    <source>
        <strain evidence="3">H4-8 / FGSC 9210</strain>
    </source>
</reference>
<dbReference type="AlphaFoldDB" id="D8Q117"/>
<dbReference type="InParanoid" id="D8Q117"/>
<feature type="compositionally biased region" description="Low complexity" evidence="1">
    <location>
        <begin position="136"/>
        <end position="145"/>
    </location>
</feature>
<feature type="region of interest" description="Disordered" evidence="1">
    <location>
        <begin position="1"/>
        <end position="158"/>
    </location>
</feature>
<accession>D8Q117</accession>
<sequence>MTTFRMRRPTISSSRTGSSSTGVVTTSSSPCWTLPPAVRSSPTSTATTCPRVPKRPLSAGTPLPQKIQSCLTLPSPPTPSRRSTSAPSSSSSTAASPSSPRSSPWTTNRKPPPSSSSSPPPAGCRTRSPRATCSCSPARSAPGRSRASRTCRRRTASG</sequence>
<dbReference type="OMA" id="YSICAGY"/>
<feature type="compositionally biased region" description="Pro residues" evidence="1">
    <location>
        <begin position="110"/>
        <end position="122"/>
    </location>
</feature>
<dbReference type="EMBL" id="GL377305">
    <property type="protein sequence ID" value="EFI97859.1"/>
    <property type="molecule type" value="Genomic_DNA"/>
</dbReference>
<proteinExistence type="predicted"/>
<evidence type="ECO:0000256" key="1">
    <source>
        <dbReference type="SAM" id="MobiDB-lite"/>
    </source>
</evidence>
<evidence type="ECO:0000313" key="3">
    <source>
        <dbReference type="Proteomes" id="UP000007431"/>
    </source>
</evidence>
<feature type="compositionally biased region" description="Low complexity" evidence="1">
    <location>
        <begin position="80"/>
        <end position="104"/>
    </location>
</feature>
<gene>
    <name evidence="2" type="ORF">SCHCODRAFT_76032</name>
</gene>
<dbReference type="Proteomes" id="UP000007431">
    <property type="component" value="Unassembled WGS sequence"/>
</dbReference>
<name>D8Q117_SCHCM</name>
<evidence type="ECO:0000313" key="2">
    <source>
        <dbReference type="EMBL" id="EFI97859.1"/>
    </source>
</evidence>
<keyword evidence="3" id="KW-1185">Reference proteome</keyword>
<organism evidence="3">
    <name type="scientific">Schizophyllum commune (strain H4-8 / FGSC 9210)</name>
    <name type="common">Split gill fungus</name>
    <dbReference type="NCBI Taxonomy" id="578458"/>
    <lineage>
        <taxon>Eukaryota</taxon>
        <taxon>Fungi</taxon>
        <taxon>Dikarya</taxon>
        <taxon>Basidiomycota</taxon>
        <taxon>Agaricomycotina</taxon>
        <taxon>Agaricomycetes</taxon>
        <taxon>Agaricomycetidae</taxon>
        <taxon>Agaricales</taxon>
        <taxon>Schizophyllaceae</taxon>
        <taxon>Schizophyllum</taxon>
    </lineage>
</organism>